<keyword evidence="10" id="KW-0727">SH2 domain</keyword>
<dbReference type="GO" id="GO:0005524">
    <property type="term" value="F:ATP binding"/>
    <property type="evidence" value="ECO:0007669"/>
    <property type="project" value="UniProtKB-UniRule"/>
</dbReference>
<evidence type="ECO:0000256" key="4">
    <source>
        <dbReference type="ARBA" id="ARBA00022723"/>
    </source>
</evidence>
<dbReference type="InterPro" id="IPR020635">
    <property type="entry name" value="Tyr_kinase_cat_dom"/>
</dbReference>
<evidence type="ECO:0000256" key="11">
    <source>
        <dbReference type="ARBA" id="ARBA00023137"/>
    </source>
</evidence>
<name>A0AAX7T3X2_ASTCA</name>
<keyword evidence="4" id="KW-0479">Metal-binding</keyword>
<dbReference type="Gene3D" id="3.30.200.20">
    <property type="entry name" value="Phosphorylase Kinase, domain 1"/>
    <property type="match status" value="2"/>
</dbReference>
<evidence type="ECO:0000256" key="10">
    <source>
        <dbReference type="ARBA" id="ARBA00022999"/>
    </source>
</evidence>
<dbReference type="PROSITE" id="PS00109">
    <property type="entry name" value="PROTEIN_KINASE_TYR"/>
    <property type="match status" value="1"/>
</dbReference>
<evidence type="ECO:0000256" key="5">
    <source>
        <dbReference type="ARBA" id="ARBA00022737"/>
    </source>
</evidence>
<dbReference type="PANTHER" id="PTHR45807:SF5">
    <property type="entry name" value="TYROSINE-PROTEIN KINASE JAK1"/>
    <property type="match status" value="1"/>
</dbReference>
<evidence type="ECO:0000256" key="16">
    <source>
        <dbReference type="PROSITE-ProRule" id="PRU10141"/>
    </source>
</evidence>
<dbReference type="Proteomes" id="UP000265100">
    <property type="component" value="Chromosome 17"/>
</dbReference>
<reference evidence="20" key="1">
    <citation type="submission" date="2018-05" db="EMBL/GenBank/DDBJ databases">
        <authorList>
            <person name="Datahose"/>
        </authorList>
    </citation>
    <scope>NUCLEOTIDE SEQUENCE</scope>
</reference>
<comment type="cofactor">
    <cofactor evidence="1">
        <name>Mg(2+)</name>
        <dbReference type="ChEBI" id="CHEBI:18420"/>
    </cofactor>
</comment>
<dbReference type="InterPro" id="IPR011009">
    <property type="entry name" value="Kinase-like_dom_sf"/>
</dbReference>
<dbReference type="SUPFAM" id="SSF50729">
    <property type="entry name" value="PH domain-like"/>
    <property type="match status" value="1"/>
</dbReference>
<keyword evidence="5" id="KW-0677">Repeat</keyword>
<evidence type="ECO:0000256" key="17">
    <source>
        <dbReference type="SAM" id="MobiDB-lite"/>
    </source>
</evidence>
<dbReference type="Pfam" id="PF07714">
    <property type="entry name" value="PK_Tyr_Ser-Thr"/>
    <property type="match status" value="2"/>
</dbReference>
<dbReference type="PANTHER" id="PTHR45807">
    <property type="entry name" value="TYROSINE-PROTEIN KINASE HOPSCOTCH"/>
    <property type="match status" value="1"/>
</dbReference>
<accession>A0AAX7T3X2</accession>
<dbReference type="PROSITE" id="PS50057">
    <property type="entry name" value="FERM_3"/>
    <property type="match status" value="1"/>
</dbReference>
<keyword evidence="3 13" id="KW-0808">Transferase</keyword>
<dbReference type="GeneTree" id="ENSGT00940000157092"/>
<dbReference type="Gene3D" id="1.10.510.10">
    <property type="entry name" value="Transferase(Phosphotransferase) domain 1"/>
    <property type="match status" value="2"/>
</dbReference>
<feature type="domain" description="Protein kinase" evidence="18">
    <location>
        <begin position="542"/>
        <end position="812"/>
    </location>
</feature>
<dbReference type="InterPro" id="IPR041155">
    <property type="entry name" value="FERM_F1"/>
</dbReference>
<dbReference type="GO" id="GO:0005856">
    <property type="term" value="C:cytoskeleton"/>
    <property type="evidence" value="ECO:0007669"/>
    <property type="project" value="UniProtKB-UniRule"/>
</dbReference>
<evidence type="ECO:0000256" key="14">
    <source>
        <dbReference type="PIRSR" id="PIRSR000636-1"/>
    </source>
</evidence>
<dbReference type="InterPro" id="IPR016251">
    <property type="entry name" value="Tyr_kinase_non-rcpt_Jak/Tyk2"/>
</dbReference>
<evidence type="ECO:0000256" key="15">
    <source>
        <dbReference type="PIRSR" id="PIRSR000636-2"/>
    </source>
</evidence>
<reference evidence="20" key="2">
    <citation type="submission" date="2025-08" db="UniProtKB">
        <authorList>
            <consortium name="Ensembl"/>
        </authorList>
    </citation>
    <scope>IDENTIFICATION</scope>
</reference>
<dbReference type="Pfam" id="PF18377">
    <property type="entry name" value="FERM_F2"/>
    <property type="match status" value="2"/>
</dbReference>
<keyword evidence="7 13" id="KW-0418">Kinase</keyword>
<evidence type="ECO:0000256" key="7">
    <source>
        <dbReference type="ARBA" id="ARBA00022777"/>
    </source>
</evidence>
<evidence type="ECO:0000313" key="21">
    <source>
        <dbReference type="Proteomes" id="UP000265100"/>
    </source>
</evidence>
<dbReference type="GO" id="GO:0060397">
    <property type="term" value="P:growth hormone receptor signaling pathway via JAK-STAT"/>
    <property type="evidence" value="ECO:0007669"/>
    <property type="project" value="TreeGrafter"/>
</dbReference>
<dbReference type="Ensembl" id="ENSACLT00000065821.1">
    <property type="protein sequence ID" value="ENSACLP00000051498.1"/>
    <property type="gene ID" value="ENSACLG00000001880.2"/>
</dbReference>
<keyword evidence="8 13" id="KW-0067">ATP-binding</keyword>
<proteinExistence type="inferred from homology"/>
<dbReference type="Pfam" id="PF21990">
    <property type="entry name" value="SH2_1"/>
    <property type="match status" value="1"/>
</dbReference>
<dbReference type="GO" id="GO:0005131">
    <property type="term" value="F:growth hormone receptor binding"/>
    <property type="evidence" value="ECO:0007669"/>
    <property type="project" value="TreeGrafter"/>
</dbReference>
<evidence type="ECO:0000259" key="18">
    <source>
        <dbReference type="PROSITE" id="PS50011"/>
    </source>
</evidence>
<dbReference type="InterPro" id="IPR008266">
    <property type="entry name" value="Tyr_kinase_AS"/>
</dbReference>
<dbReference type="GO" id="GO:0046872">
    <property type="term" value="F:metal ion binding"/>
    <property type="evidence" value="ECO:0007669"/>
    <property type="project" value="UniProtKB-KW"/>
</dbReference>
<keyword evidence="6 13" id="KW-0547">Nucleotide-binding</keyword>
<sequence length="1130" mass="129337">DGQSGAFSTSHKTFHLLQRYSGLCSLCVCLEADCIPYLLNTLFKQAVILFQCHYSNTISPLCHNLFALYDELTGTWYPPNYEFEVTDETSIKFHYRMRFYFRNWHSSIEGEPYVWRHCISKLKGNSPQKIPEGTPLLDADSLTYLFTQSQNDFQTGVVPLRSPQSEAEQHEIENECLGMAVLAITHYAMNEKIFLIIQRNILTRIRINNVFKKFLTEFNSRTVKDSNITTYDLKIKYLATLEGLVSSMGSEVFEPSSLSVIQEGDFCNGSYYGNQNMEASRDMQVLVTGTTGISWRTKPTTSSVACREKGKSKKNKHDAKQKTDKKKDANEGWVVFCDFHEITHTVIKEAMVTIYKQDNKKMVRLVCVAEALSFAALVDGYFRLTVDAHHYLCKEVAPASVVHNITNGCHGPIRFVLAILFEEDENVPHAVLSNKFIICCMESRPVRQYKNFQIEVTPSSFTLHGTDTSQSTLKELLEHLEGQNLRSDNLQFQLVRCCPPQPRGNYDVFEKPVIKCCKNLSCRRYTFALILYTIIFWALCCVNQEEHLGIGTKTNIYSGTLKVKGEEEDDAGYTSFQEVKVVLKVLGSGHRDISMAFFETASKMQQVSHKHIVLLYGVCVHHQENIMVEEFVQLGPLDVFMRRQQTPLSTSWKFQVALQLASALSYLEDKKLVHGFVCAKNILLARDGLGNDEGGPFIKLSDPGIPITVLTREECVHRIPWIAPECVRNASSLGVAADKWGFGTTLWEICYDGEVPLKDKKLTEKERFYETECQLATPDCTELAELMTHCMNYDPKKRPFFRAIVREMDQLIEKNPSIKPQPTPDVDPTMFEKRFLRKIRDLGEGHFGKVELCRYDPRGDRTGEMVAVKSLKPENREEQSNNLSREIDILKDLYHENIVKYKGISQEEGGQAIKLIMEYLPLGSLKEYLPRNRARISIPTLLSYSVQICKGMDYLGSQNYIHRDLAARNVLMENETTVKIGDFGLTKSIKDNEGYYTVKDENDSPVFWYAPECLTLCKFYLASDVWSFGVTMYELLTYCDSAKSPMNCFLEMIGKTHGQMTIIRLVKVLQEGKRLPCPKDCPDSVYELMRRCWEQSPERRITFKRLIEELTTAQQLAQQQQQQQNSQPTF</sequence>
<feature type="region of interest" description="Disordered" evidence="17">
    <location>
        <begin position="299"/>
        <end position="324"/>
    </location>
</feature>
<keyword evidence="2" id="KW-0597">Phosphoprotein</keyword>
<dbReference type="InterPro" id="IPR000719">
    <property type="entry name" value="Prot_kinase_dom"/>
</dbReference>
<dbReference type="GO" id="GO:0016020">
    <property type="term" value="C:membrane"/>
    <property type="evidence" value="ECO:0007669"/>
    <property type="project" value="InterPro"/>
</dbReference>
<dbReference type="InterPro" id="IPR019749">
    <property type="entry name" value="Band_41_domain"/>
</dbReference>
<evidence type="ECO:0000259" key="19">
    <source>
        <dbReference type="PROSITE" id="PS50057"/>
    </source>
</evidence>
<dbReference type="GO" id="GO:0019221">
    <property type="term" value="P:cytokine-mediated signaling pathway"/>
    <property type="evidence" value="ECO:0007669"/>
    <property type="project" value="TreeGrafter"/>
</dbReference>
<gene>
    <name evidence="20" type="primary">JAK1</name>
</gene>
<dbReference type="PIRSF" id="PIRSF000636">
    <property type="entry name" value="TyrPK_Jak"/>
    <property type="match status" value="1"/>
</dbReference>
<keyword evidence="11 13" id="KW-0829">Tyrosine-protein kinase</keyword>
<dbReference type="InterPro" id="IPR041046">
    <property type="entry name" value="FERM_F2"/>
</dbReference>
<evidence type="ECO:0000256" key="9">
    <source>
        <dbReference type="ARBA" id="ARBA00022842"/>
    </source>
</evidence>
<feature type="active site" description="Proton acceptor" evidence="14">
    <location>
        <position position="964"/>
    </location>
</feature>
<evidence type="ECO:0000256" key="2">
    <source>
        <dbReference type="ARBA" id="ARBA00022553"/>
    </source>
</evidence>
<feature type="binding site" evidence="15 16">
    <location>
        <position position="869"/>
    </location>
    <ligand>
        <name>ATP</name>
        <dbReference type="ChEBI" id="CHEBI:30616"/>
    </ligand>
</feature>
<dbReference type="GO" id="GO:0035556">
    <property type="term" value="P:intracellular signal transduction"/>
    <property type="evidence" value="ECO:0007669"/>
    <property type="project" value="InterPro"/>
</dbReference>
<dbReference type="InterPro" id="IPR000299">
    <property type="entry name" value="FERM_domain"/>
</dbReference>
<dbReference type="GO" id="GO:0030154">
    <property type="term" value="P:cell differentiation"/>
    <property type="evidence" value="ECO:0007669"/>
    <property type="project" value="TreeGrafter"/>
</dbReference>
<dbReference type="InterPro" id="IPR051286">
    <property type="entry name" value="JAK"/>
</dbReference>
<reference evidence="20" key="3">
    <citation type="submission" date="2025-09" db="UniProtKB">
        <authorList>
            <consortium name="Ensembl"/>
        </authorList>
    </citation>
    <scope>IDENTIFICATION</scope>
</reference>
<dbReference type="Pfam" id="PF17887">
    <property type="entry name" value="Jak1_Phl"/>
    <property type="match status" value="1"/>
</dbReference>
<dbReference type="InterPro" id="IPR020776">
    <property type="entry name" value="Tyr_kinase_non-rcpt_Jak1"/>
</dbReference>
<dbReference type="SMART" id="SM00219">
    <property type="entry name" value="TyrKc"/>
    <property type="match status" value="2"/>
</dbReference>
<dbReference type="PROSITE" id="PS00107">
    <property type="entry name" value="PROTEIN_KINASE_ATP"/>
    <property type="match status" value="1"/>
</dbReference>
<dbReference type="InterPro" id="IPR001245">
    <property type="entry name" value="Ser-Thr/Tyr_kinase_cat_dom"/>
</dbReference>
<dbReference type="SUPFAM" id="SSF56112">
    <property type="entry name" value="Protein kinase-like (PK-like)"/>
    <property type="match status" value="2"/>
</dbReference>
<dbReference type="PRINTS" id="PR00109">
    <property type="entry name" value="TYRKINASE"/>
</dbReference>
<evidence type="ECO:0000256" key="13">
    <source>
        <dbReference type="PIRNR" id="PIRNR000636"/>
    </source>
</evidence>
<dbReference type="GO" id="GO:0004715">
    <property type="term" value="F:non-membrane spanning protein tyrosine kinase activity"/>
    <property type="evidence" value="ECO:0007669"/>
    <property type="project" value="UniProtKB-UniRule"/>
</dbReference>
<protein>
    <recommendedName>
        <fullName evidence="13">Tyrosine-protein kinase</fullName>
        <ecNumber evidence="13">2.7.10.2</ecNumber>
    </recommendedName>
</protein>
<dbReference type="GO" id="GO:0007259">
    <property type="term" value="P:cell surface receptor signaling pathway via JAK-STAT"/>
    <property type="evidence" value="ECO:0007669"/>
    <property type="project" value="TreeGrafter"/>
</dbReference>
<dbReference type="PRINTS" id="PR01824">
    <property type="entry name" value="JANUSKINASE1"/>
</dbReference>
<evidence type="ECO:0000256" key="8">
    <source>
        <dbReference type="ARBA" id="ARBA00022840"/>
    </source>
</evidence>
<dbReference type="SMART" id="SM00295">
    <property type="entry name" value="B41"/>
    <property type="match status" value="1"/>
</dbReference>
<keyword evidence="9" id="KW-0460">Magnesium</keyword>
<comment type="similarity">
    <text evidence="13">Belongs to the protein kinase superfamily. Tyr protein kinase family. JAK subfamily.</text>
</comment>
<feature type="domain" description="Protein kinase" evidence="18">
    <location>
        <begin position="836"/>
        <end position="1130"/>
    </location>
</feature>
<dbReference type="PROSITE" id="PS50011">
    <property type="entry name" value="PROTEIN_KINASE_DOM"/>
    <property type="match status" value="2"/>
</dbReference>
<evidence type="ECO:0000256" key="3">
    <source>
        <dbReference type="ARBA" id="ARBA00022679"/>
    </source>
</evidence>
<dbReference type="InterPro" id="IPR041381">
    <property type="entry name" value="JAK1-3/TYK2_PHL_dom"/>
</dbReference>
<feature type="binding site" evidence="15">
    <location>
        <begin position="842"/>
        <end position="850"/>
    </location>
    <ligand>
        <name>ATP</name>
        <dbReference type="ChEBI" id="CHEBI:30616"/>
    </ligand>
</feature>
<dbReference type="AlphaFoldDB" id="A0AAX7T3X2"/>
<dbReference type="EC" id="2.7.10.2" evidence="13"/>
<organism evidence="20 21">
    <name type="scientific">Astatotilapia calliptera</name>
    <name type="common">Eastern happy</name>
    <name type="synonym">Chromis callipterus</name>
    <dbReference type="NCBI Taxonomy" id="8154"/>
    <lineage>
        <taxon>Eukaryota</taxon>
        <taxon>Metazoa</taxon>
        <taxon>Chordata</taxon>
        <taxon>Craniata</taxon>
        <taxon>Vertebrata</taxon>
        <taxon>Euteleostomi</taxon>
        <taxon>Actinopterygii</taxon>
        <taxon>Neopterygii</taxon>
        <taxon>Teleostei</taxon>
        <taxon>Neoteleostei</taxon>
        <taxon>Acanthomorphata</taxon>
        <taxon>Ovalentaria</taxon>
        <taxon>Cichlomorphae</taxon>
        <taxon>Cichliformes</taxon>
        <taxon>Cichlidae</taxon>
        <taxon>African cichlids</taxon>
        <taxon>Pseudocrenilabrinae</taxon>
        <taxon>Haplochromini</taxon>
        <taxon>Astatotilapia</taxon>
    </lineage>
</organism>
<evidence type="ECO:0000313" key="20">
    <source>
        <dbReference type="Ensembl" id="ENSACLP00000051498.1"/>
    </source>
</evidence>
<evidence type="ECO:0000256" key="1">
    <source>
        <dbReference type="ARBA" id="ARBA00001946"/>
    </source>
</evidence>
<keyword evidence="21" id="KW-1185">Reference proteome</keyword>
<dbReference type="FunFam" id="1.10.510.10:FF:000110">
    <property type="entry name" value="Tyrosine-protein kinase"/>
    <property type="match status" value="1"/>
</dbReference>
<evidence type="ECO:0000256" key="6">
    <source>
        <dbReference type="ARBA" id="ARBA00022741"/>
    </source>
</evidence>
<feature type="domain" description="FERM" evidence="19">
    <location>
        <begin position="24"/>
        <end position="389"/>
    </location>
</feature>
<dbReference type="InterPro" id="IPR017441">
    <property type="entry name" value="Protein_kinase_ATP_BS"/>
</dbReference>
<dbReference type="InterPro" id="IPR000980">
    <property type="entry name" value="SH2"/>
</dbReference>
<dbReference type="FunFam" id="1.10.510.10:FF:000114">
    <property type="entry name" value="Tyrosine-protein kinase JAK2"/>
    <property type="match status" value="1"/>
</dbReference>
<dbReference type="GO" id="GO:0005829">
    <property type="term" value="C:cytosol"/>
    <property type="evidence" value="ECO:0007669"/>
    <property type="project" value="TreeGrafter"/>
</dbReference>
<dbReference type="Pfam" id="PF18379">
    <property type="entry name" value="FERM_F1"/>
    <property type="match status" value="1"/>
</dbReference>
<dbReference type="PRINTS" id="PR01823">
    <property type="entry name" value="JANUSKINASE"/>
</dbReference>
<evidence type="ECO:0000256" key="12">
    <source>
        <dbReference type="ARBA" id="ARBA00051245"/>
    </source>
</evidence>
<dbReference type="FunFam" id="3.30.200.20:FF:000293">
    <property type="entry name" value="Tyrosine-protein kinase"/>
    <property type="match status" value="1"/>
</dbReference>
<comment type="catalytic activity">
    <reaction evidence="12 13">
        <text>L-tyrosyl-[protein] + ATP = O-phospho-L-tyrosyl-[protein] + ADP + H(+)</text>
        <dbReference type="Rhea" id="RHEA:10596"/>
        <dbReference type="Rhea" id="RHEA-COMP:10136"/>
        <dbReference type="Rhea" id="RHEA-COMP:20101"/>
        <dbReference type="ChEBI" id="CHEBI:15378"/>
        <dbReference type="ChEBI" id="CHEBI:30616"/>
        <dbReference type="ChEBI" id="CHEBI:46858"/>
        <dbReference type="ChEBI" id="CHEBI:61978"/>
        <dbReference type="ChEBI" id="CHEBI:456216"/>
        <dbReference type="EC" id="2.7.10.2"/>
    </reaction>
</comment>